<evidence type="ECO:0000256" key="1">
    <source>
        <dbReference type="SAM" id="Coils"/>
    </source>
</evidence>
<evidence type="ECO:0000313" key="4">
    <source>
        <dbReference type="Proteomes" id="UP000252706"/>
    </source>
</evidence>
<dbReference type="Gene3D" id="3.40.50.300">
    <property type="entry name" value="P-loop containing nucleotide triphosphate hydrolases"/>
    <property type="match status" value="2"/>
</dbReference>
<dbReference type="RefSeq" id="WP_113822902.1">
    <property type="nucleotide sequence ID" value="NZ_QOCE01000019.1"/>
</dbReference>
<keyword evidence="1" id="KW-0175">Coiled coil</keyword>
<gene>
    <name evidence="3" type="ORF">DS909_07845</name>
</gene>
<dbReference type="PANTHER" id="PTHR41259:SF1">
    <property type="entry name" value="DOUBLE-STRAND BREAK REPAIR RAD50 ATPASE, PUTATIVE-RELATED"/>
    <property type="match status" value="1"/>
</dbReference>
<dbReference type="EMBL" id="QOCE01000019">
    <property type="protein sequence ID" value="RBW57604.1"/>
    <property type="molecule type" value="Genomic_DNA"/>
</dbReference>
<comment type="caution">
    <text evidence="3">The sequence shown here is derived from an EMBL/GenBank/DDBJ whole genome shotgun (WGS) entry which is preliminary data.</text>
</comment>
<feature type="coiled-coil region" evidence="1">
    <location>
        <begin position="484"/>
        <end position="525"/>
    </location>
</feature>
<evidence type="ECO:0000313" key="3">
    <source>
        <dbReference type="EMBL" id="RBW57604.1"/>
    </source>
</evidence>
<dbReference type="AlphaFoldDB" id="A0A366X6J2"/>
<dbReference type="InterPro" id="IPR038734">
    <property type="entry name" value="YhaN_AAA"/>
</dbReference>
<dbReference type="Pfam" id="PF13514">
    <property type="entry name" value="AAA_27"/>
    <property type="match status" value="1"/>
</dbReference>
<feature type="domain" description="YhaN AAA" evidence="2">
    <location>
        <begin position="1"/>
        <end position="207"/>
    </location>
</feature>
<proteinExistence type="predicted"/>
<sequence length="1147" mass="124930">MRLNQFDLTRYGKFTDLSLPFAAPEAGKPDLHIIYGPNEAGKSTLLSGWLDLLFQIPVRSTMGFLHPFSSMQLGATLEIDGGLHQLIRVKKRDNSLLDAQGAPVAEALLQGGLRGLDRAAYAAMFSLNGQTLDAGGESILASEGDLGELLFQASAGLTDLGTQLDALREGSLEFLNATGRKGRLRTLRAEFDDLGDQMKALDTAAAEYARLAKDRDGARAAWQAARKEAEAAQAKVIETERLSGALPVAGRLERLDSQIAGFGDLPEAPEGWMAELPTLDRAETEMATLLETAAAAVAALQGDLEKIPQDPQILDLSDEIVAMEPLKSAYDTASADLPKRLKERDGETSSVRDCLARLGQSGGDPAQVLPEVAVIGRLRGLIEEYSGLETKRSGAVEEHERAKAEAERTAQRLKSAGGGTADLAGLGGLVQSIRRDDPVGACDRARAALAEAEAVWHEKRAALGAAFKEDATVAEVIAPDRAQLETLGEEIAGTARQIEREQETLERLKAEMTQHKARQDAASASPIVTLEDAAQVRAQREADWAQHRADLNPETADQFEAAMRLDDQMSATVGDQRARAELAQDAERVRVETQERITASEARLRAVQVHSDGLAETLGRMVSGVSRLLPADMTVAGLQAWLTRLDAARDALRTRDEAGRRVVQATEAMERARAGLMAALTQVGRVMDDTVGLAYAVETAQSLLDRATQIQGFSEADTQAHQELARRDKALSDAQAAMEVWQADWAATCAKTWMADAPPGVPEMRAILDELDQLRRHFDRAADLDRRIVAMQANRDLFAQTVQALSVRLGATSDGPTDDLWRDIKQRLRSAETHQTQRADLHKRLGAARQGHTDLAQRAKIHQTRTQEFARFFNVQTWQQAREALTQSGERAKLVADRRACAEDLCAQMHTGTIAEALETLTDVDETTLEARAESLKTDLRTLRTNQEEAHTAFRKAEDDLENVGGDGAVARLDEQRQTLLLEMKDGAQQHLQQRLGLLAVESALKQYRDTHRSGMLERASDAFRTMSQGRYSGLAAQPDGTREVLVAVAAEGGSKEATQLSDGTRAQLYLALRIAGYHEFVRNNGPVPFIADDIMESFDDARAAETVGLLAKMSETGQVIYLTHHAHVCDIARAACPSVQIHRLPE</sequence>
<dbReference type="OrthoDB" id="9764467at2"/>
<dbReference type="InterPro" id="IPR027417">
    <property type="entry name" value="P-loop_NTPase"/>
</dbReference>
<dbReference type="SUPFAM" id="SSF52540">
    <property type="entry name" value="P-loop containing nucleoside triphosphate hydrolases"/>
    <property type="match status" value="1"/>
</dbReference>
<reference evidence="3 4" key="1">
    <citation type="submission" date="2018-07" db="EMBL/GenBank/DDBJ databases">
        <title>Modular assembly of carbohydrate-degrading microbial communities in the ocean.</title>
        <authorList>
            <person name="Enke T.N."/>
            <person name="Datta M.S."/>
            <person name="Schwartzman J.A."/>
            <person name="Cermak N."/>
            <person name="Schmitz D.A."/>
            <person name="Barrere J."/>
            <person name="Cordero O.X."/>
        </authorList>
    </citation>
    <scope>NUCLEOTIDE SEQUENCE [LARGE SCALE GENOMIC DNA]</scope>
    <source>
        <strain evidence="3 4">C3M10</strain>
    </source>
</reference>
<evidence type="ECO:0000259" key="2">
    <source>
        <dbReference type="Pfam" id="PF13514"/>
    </source>
</evidence>
<organism evidence="3 4">
    <name type="scientific">Phaeobacter gallaeciensis</name>
    <dbReference type="NCBI Taxonomy" id="60890"/>
    <lineage>
        <taxon>Bacteria</taxon>
        <taxon>Pseudomonadati</taxon>
        <taxon>Pseudomonadota</taxon>
        <taxon>Alphaproteobacteria</taxon>
        <taxon>Rhodobacterales</taxon>
        <taxon>Roseobacteraceae</taxon>
        <taxon>Phaeobacter</taxon>
    </lineage>
</organism>
<name>A0A366X6J2_9RHOB</name>
<dbReference type="Proteomes" id="UP000252706">
    <property type="component" value="Unassembled WGS sequence"/>
</dbReference>
<accession>A0A366X6J2</accession>
<protein>
    <recommendedName>
        <fullName evidence="2">YhaN AAA domain-containing protein</fullName>
    </recommendedName>
</protein>
<dbReference type="PANTHER" id="PTHR41259">
    <property type="entry name" value="DOUBLE-STRAND BREAK REPAIR RAD50 ATPASE, PUTATIVE-RELATED"/>
    <property type="match status" value="1"/>
</dbReference>